<keyword evidence="9 11" id="KW-0170">Cobalt</keyword>
<dbReference type="InterPro" id="IPR013344">
    <property type="entry name" value="RNR_NrdJ/NrdZ"/>
</dbReference>
<dbReference type="CDD" id="cd02888">
    <property type="entry name" value="RNR_II_dimer"/>
    <property type="match status" value="1"/>
</dbReference>
<evidence type="ECO:0000313" key="14">
    <source>
        <dbReference type="EMBL" id="SCZ55533.1"/>
    </source>
</evidence>
<dbReference type="SUPFAM" id="SSF51998">
    <property type="entry name" value="PFL-like glycyl radical enzymes"/>
    <property type="match status" value="1"/>
</dbReference>
<dbReference type="RefSeq" id="WP_092993788.1">
    <property type="nucleotide sequence ID" value="NZ_FMWD01000003.1"/>
</dbReference>
<evidence type="ECO:0000256" key="5">
    <source>
        <dbReference type="ARBA" id="ARBA00022741"/>
    </source>
</evidence>
<dbReference type="NCBIfam" id="TIGR02504">
    <property type="entry name" value="NrdJ_Z"/>
    <property type="match status" value="1"/>
</dbReference>
<keyword evidence="7" id="KW-0215">Deoxyribonucleotide synthesis</keyword>
<dbReference type="Pfam" id="PF00317">
    <property type="entry name" value="Ribonuc_red_lgN"/>
    <property type="match status" value="1"/>
</dbReference>
<dbReference type="Gene3D" id="3.20.70.20">
    <property type="match status" value="1"/>
</dbReference>
<evidence type="ECO:0000256" key="8">
    <source>
        <dbReference type="ARBA" id="ARBA00023157"/>
    </source>
</evidence>
<dbReference type="GO" id="GO:0009263">
    <property type="term" value="P:deoxyribonucleotide biosynthetic process"/>
    <property type="evidence" value="ECO:0007669"/>
    <property type="project" value="UniProtKB-KW"/>
</dbReference>
<evidence type="ECO:0000256" key="10">
    <source>
        <dbReference type="ARBA" id="ARBA00047754"/>
    </source>
</evidence>
<evidence type="ECO:0000259" key="12">
    <source>
        <dbReference type="Pfam" id="PF00317"/>
    </source>
</evidence>
<sequence length="598" mass="66711">MERDFFATDIGRTIWDSKYRQPGEASIADTWRRVARSLSASEVEPLKWEERFYGILEDFRFLPGGRILAGTGTQKQVTLFNCFVMGIIEDSMDGIFEALKEGALTMQQGGGVGYDFSTLRPRGTPAHHSGTIASGPVSFMRIWDSMCATILSTGARRGAMMATLRIDHPDIEEFIDAKRRSGELTRFNLSIQVSDAFMEAVQADLEWPLLFPAEALDEAAGDLLEREWPGYDQPVPCRVLRRVSARQLWNRIMRATFDNAEPGVLFVDRVNRTNNLWYRERITATNPCGEIPLPPYGACDLGSINLTRFVRDPFRPTAHLDLEGIGQTTGVAVRLLDNVIETSRFPLAAQAEQVRGSRRIGLGITGLADTLIMLGLRYDSEGARQLAESAMATVCHSAYRTSVGLAKEKGVFPSFERDRYLAGEFIGALPPDIRAEIARYGIRNSHLTAIAPTGTISLLADNVSSGLEPVFRYWFQRHVLERNGRRSTHAVTDYAWRIWKEQHGDAPLSPAFIQVDEVNPEAHLAMQAALQPYVDSAISKTINVPQDFPFERFKEIYRRAHDLDLKGCTTFRPNPVTGAILEASESAAPCCGIERESD</sequence>
<keyword evidence="8" id="KW-1015">Disulfide bond</keyword>
<evidence type="ECO:0000256" key="4">
    <source>
        <dbReference type="ARBA" id="ARBA00022634"/>
    </source>
</evidence>
<keyword evidence="3 11" id="KW-0846">Cobalamin</keyword>
<keyword evidence="15" id="KW-1185">Reference proteome</keyword>
<evidence type="ECO:0000256" key="9">
    <source>
        <dbReference type="ARBA" id="ARBA00023285"/>
    </source>
</evidence>
<evidence type="ECO:0000256" key="2">
    <source>
        <dbReference type="ARBA" id="ARBA00007405"/>
    </source>
</evidence>
<dbReference type="AlphaFoldDB" id="A0A1G5Q161"/>
<evidence type="ECO:0000256" key="7">
    <source>
        <dbReference type="ARBA" id="ARBA00023116"/>
    </source>
</evidence>
<accession>A0A1G5Q161</accession>
<gene>
    <name evidence="14" type="ORF">SAMN03097708_01145</name>
</gene>
<dbReference type="GO" id="GO:0031419">
    <property type="term" value="F:cobalamin binding"/>
    <property type="evidence" value="ECO:0007669"/>
    <property type="project" value="UniProtKB-KW"/>
</dbReference>
<evidence type="ECO:0000256" key="11">
    <source>
        <dbReference type="RuleBase" id="RU364064"/>
    </source>
</evidence>
<comment type="similarity">
    <text evidence="2 11">Belongs to the ribonucleoside diphosphate reductase class-2 family.</text>
</comment>
<evidence type="ECO:0000256" key="1">
    <source>
        <dbReference type="ARBA" id="ARBA00001922"/>
    </source>
</evidence>
<dbReference type="GO" id="GO:0004748">
    <property type="term" value="F:ribonucleoside-diphosphate reductase activity, thioredoxin disulfide as acceptor"/>
    <property type="evidence" value="ECO:0007669"/>
    <property type="project" value="UniProtKB-EC"/>
</dbReference>
<dbReference type="InterPro" id="IPR013509">
    <property type="entry name" value="RNR_lsu_N"/>
</dbReference>
<evidence type="ECO:0000256" key="6">
    <source>
        <dbReference type="ARBA" id="ARBA00023002"/>
    </source>
</evidence>
<protein>
    <recommendedName>
        <fullName evidence="11">Vitamin B12-dependent ribonucleotide reductase</fullName>
        <ecNumber evidence="11">1.17.4.1</ecNumber>
    </recommendedName>
</protein>
<organism evidence="14 15">
    <name type="scientific">Thiohalomonas denitrificans</name>
    <dbReference type="NCBI Taxonomy" id="415747"/>
    <lineage>
        <taxon>Bacteria</taxon>
        <taxon>Pseudomonadati</taxon>
        <taxon>Pseudomonadota</taxon>
        <taxon>Gammaproteobacteria</taxon>
        <taxon>Thiohalomonadales</taxon>
        <taxon>Thiohalomonadaceae</taxon>
        <taxon>Thiohalomonas</taxon>
    </lineage>
</organism>
<dbReference type="Pfam" id="PF02867">
    <property type="entry name" value="Ribonuc_red_lgC"/>
    <property type="match status" value="1"/>
</dbReference>
<evidence type="ECO:0000259" key="13">
    <source>
        <dbReference type="Pfam" id="PF02867"/>
    </source>
</evidence>
<keyword evidence="6 11" id="KW-0560">Oxidoreductase</keyword>
<feature type="domain" description="Ribonucleotide reductase large subunit N-terminal" evidence="12">
    <location>
        <begin position="8"/>
        <end position="75"/>
    </location>
</feature>
<dbReference type="GO" id="GO:0071897">
    <property type="term" value="P:DNA biosynthetic process"/>
    <property type="evidence" value="ECO:0007669"/>
    <property type="project" value="UniProtKB-KW"/>
</dbReference>
<name>A0A1G5Q161_9GAMM</name>
<dbReference type="InterPro" id="IPR050862">
    <property type="entry name" value="RdRp_reductase_class-2"/>
</dbReference>
<dbReference type="InterPro" id="IPR000788">
    <property type="entry name" value="RNR_lg_C"/>
</dbReference>
<proteinExistence type="inferred from homology"/>
<dbReference type="PANTHER" id="PTHR43371:SF1">
    <property type="entry name" value="RIBONUCLEOSIDE-DIPHOSPHATE REDUCTASE"/>
    <property type="match status" value="1"/>
</dbReference>
<keyword evidence="4 11" id="KW-0237">DNA synthesis</keyword>
<dbReference type="PRINTS" id="PR01183">
    <property type="entry name" value="RIBORDTASEM1"/>
</dbReference>
<dbReference type="STRING" id="415747.SAMN03097708_01145"/>
<dbReference type="EMBL" id="FMWD01000003">
    <property type="protein sequence ID" value="SCZ55533.1"/>
    <property type="molecule type" value="Genomic_DNA"/>
</dbReference>
<dbReference type="PANTHER" id="PTHR43371">
    <property type="entry name" value="VITAMIN B12-DEPENDENT RIBONUCLEOTIDE REDUCTASE"/>
    <property type="match status" value="1"/>
</dbReference>
<dbReference type="Proteomes" id="UP000199648">
    <property type="component" value="Unassembled WGS sequence"/>
</dbReference>
<comment type="catalytic activity">
    <reaction evidence="10 11">
        <text>a 2'-deoxyribonucleoside 5'-diphosphate + [thioredoxin]-disulfide + H2O = a ribonucleoside 5'-diphosphate + [thioredoxin]-dithiol</text>
        <dbReference type="Rhea" id="RHEA:23252"/>
        <dbReference type="Rhea" id="RHEA-COMP:10698"/>
        <dbReference type="Rhea" id="RHEA-COMP:10700"/>
        <dbReference type="ChEBI" id="CHEBI:15377"/>
        <dbReference type="ChEBI" id="CHEBI:29950"/>
        <dbReference type="ChEBI" id="CHEBI:50058"/>
        <dbReference type="ChEBI" id="CHEBI:57930"/>
        <dbReference type="ChEBI" id="CHEBI:73316"/>
        <dbReference type="EC" id="1.17.4.1"/>
    </reaction>
</comment>
<evidence type="ECO:0000313" key="15">
    <source>
        <dbReference type="Proteomes" id="UP000199648"/>
    </source>
</evidence>
<comment type="cofactor">
    <cofactor evidence="1 11">
        <name>adenosylcob(III)alamin</name>
        <dbReference type="ChEBI" id="CHEBI:18408"/>
    </cofactor>
</comment>
<evidence type="ECO:0000256" key="3">
    <source>
        <dbReference type="ARBA" id="ARBA00022628"/>
    </source>
</evidence>
<keyword evidence="5 11" id="KW-0547">Nucleotide-binding</keyword>
<dbReference type="OrthoDB" id="9762933at2"/>
<dbReference type="EC" id="1.17.4.1" evidence="11"/>
<comment type="function">
    <text evidence="11">Catalyzes the reduction of ribonucleotides to deoxyribonucleotides. May function to provide a pool of deoxyribonucleotide precursors for DNA repair during oxygen limitation and/or for immediate growth after restoration of oxygen.</text>
</comment>
<dbReference type="GO" id="GO:0005524">
    <property type="term" value="F:ATP binding"/>
    <property type="evidence" value="ECO:0007669"/>
    <property type="project" value="InterPro"/>
</dbReference>
<feature type="domain" description="Ribonucleotide reductase large subunit C-terminal" evidence="13">
    <location>
        <begin position="81"/>
        <end position="570"/>
    </location>
</feature>
<reference evidence="14 15" key="1">
    <citation type="submission" date="2016-10" db="EMBL/GenBank/DDBJ databases">
        <authorList>
            <person name="de Groot N.N."/>
        </authorList>
    </citation>
    <scope>NUCLEOTIDE SEQUENCE [LARGE SCALE GENOMIC DNA]</scope>
    <source>
        <strain evidence="14 15">HLD2</strain>
    </source>
</reference>